<organism evidence="2 3">
    <name type="scientific">Thamnocephalis sphaerospora</name>
    <dbReference type="NCBI Taxonomy" id="78915"/>
    <lineage>
        <taxon>Eukaryota</taxon>
        <taxon>Fungi</taxon>
        <taxon>Fungi incertae sedis</taxon>
        <taxon>Zoopagomycota</taxon>
        <taxon>Zoopagomycotina</taxon>
        <taxon>Zoopagomycetes</taxon>
        <taxon>Zoopagales</taxon>
        <taxon>Sigmoideomycetaceae</taxon>
        <taxon>Thamnocephalis</taxon>
    </lineage>
</organism>
<sequence>MSWPAANANASALGSSGSGNSGDMHQQLGIALAGDNVWLFQSSAIATFSRIIAAVVWYCFVYNVCVGILVCYRVCRHSWQKSRCVALMLNVLQAVVALLGATAHLVQHCSPWLVDCELGLLLSSVVLAISGGSITAILVLFAYQSTASPNDARWVLCLGIPGVLLSIVAGGLVYAAFAPQTDVVGNCILTLRHIAWVMGKLSLDLVANIGLSWVYLSVLRSIVRDTSLSVYRALLRHGFLGRLAVLLSSIVCAILAANDALAGLVSEIYTIDLLLSSSIIGYQLRSQYRALAHPLASVTSEDSGPDFIRLH</sequence>
<evidence type="ECO:0000256" key="1">
    <source>
        <dbReference type="SAM" id="Phobius"/>
    </source>
</evidence>
<dbReference type="Proteomes" id="UP000271241">
    <property type="component" value="Unassembled WGS sequence"/>
</dbReference>
<feature type="transmembrane region" description="Helical" evidence="1">
    <location>
        <begin position="155"/>
        <end position="177"/>
    </location>
</feature>
<name>A0A4P9XL72_9FUNG</name>
<feature type="transmembrane region" description="Helical" evidence="1">
    <location>
        <begin position="84"/>
        <end position="106"/>
    </location>
</feature>
<dbReference type="OrthoDB" id="5588831at2759"/>
<feature type="transmembrane region" description="Helical" evidence="1">
    <location>
        <begin position="51"/>
        <end position="72"/>
    </location>
</feature>
<keyword evidence="1" id="KW-1133">Transmembrane helix</keyword>
<keyword evidence="3" id="KW-1185">Reference proteome</keyword>
<protein>
    <recommendedName>
        <fullName evidence="4">Transmembrane protein</fullName>
    </recommendedName>
</protein>
<gene>
    <name evidence="2" type="ORF">THASP1DRAFT_25111</name>
</gene>
<dbReference type="EMBL" id="KZ992852">
    <property type="protein sequence ID" value="RKP06598.1"/>
    <property type="molecule type" value="Genomic_DNA"/>
</dbReference>
<feature type="transmembrane region" description="Helical" evidence="1">
    <location>
        <begin position="197"/>
        <end position="218"/>
    </location>
</feature>
<evidence type="ECO:0000313" key="2">
    <source>
        <dbReference type="EMBL" id="RKP06598.1"/>
    </source>
</evidence>
<reference evidence="3" key="1">
    <citation type="journal article" date="2018" name="Nat. Microbiol.">
        <title>Leveraging single-cell genomics to expand the fungal tree of life.</title>
        <authorList>
            <person name="Ahrendt S.R."/>
            <person name="Quandt C.A."/>
            <person name="Ciobanu D."/>
            <person name="Clum A."/>
            <person name="Salamov A."/>
            <person name="Andreopoulos B."/>
            <person name="Cheng J.F."/>
            <person name="Woyke T."/>
            <person name="Pelin A."/>
            <person name="Henrissat B."/>
            <person name="Reynolds N.K."/>
            <person name="Benny G.L."/>
            <person name="Smith M.E."/>
            <person name="James T.Y."/>
            <person name="Grigoriev I.V."/>
        </authorList>
    </citation>
    <scope>NUCLEOTIDE SEQUENCE [LARGE SCALE GENOMIC DNA]</scope>
    <source>
        <strain evidence="3">RSA 1356</strain>
    </source>
</reference>
<feature type="transmembrane region" description="Helical" evidence="1">
    <location>
        <begin position="118"/>
        <end position="143"/>
    </location>
</feature>
<evidence type="ECO:0000313" key="3">
    <source>
        <dbReference type="Proteomes" id="UP000271241"/>
    </source>
</evidence>
<evidence type="ECO:0008006" key="4">
    <source>
        <dbReference type="Google" id="ProtNLM"/>
    </source>
</evidence>
<keyword evidence="1" id="KW-0812">Transmembrane</keyword>
<proteinExistence type="predicted"/>
<feature type="transmembrane region" description="Helical" evidence="1">
    <location>
        <begin position="239"/>
        <end position="257"/>
    </location>
</feature>
<dbReference type="AlphaFoldDB" id="A0A4P9XL72"/>
<keyword evidence="1" id="KW-0472">Membrane</keyword>
<accession>A0A4P9XL72</accession>